<dbReference type="Proteomes" id="UP000570595">
    <property type="component" value="Unassembled WGS sequence"/>
</dbReference>
<feature type="binding site" evidence="1">
    <location>
        <position position="193"/>
    </location>
    <ligand>
        <name>Zn(2+)</name>
        <dbReference type="ChEBI" id="CHEBI:29105"/>
    </ligand>
</feature>
<dbReference type="EMBL" id="JABAHT010000724">
    <property type="protein sequence ID" value="KAF4652435.1"/>
    <property type="molecule type" value="Genomic_DNA"/>
</dbReference>
<sequence length="227" mass="25693">MSDSEVARCGWAGRYTGANKEDYVRYHDEEWGLPVLSDDRHMFEMICLEGAQAGLSWATILAKRSGYKQAFNDFDVDTLVRQASKATSIDELVDAVVEGDFDVVRSRRKIESVYRNAAAARTVQGEYGSLCEYIWHFTEGRQIVNTWKSVDDIPSHTELSERVAKDMKARGFRMVGPTTVYSLLQAVGVVNDHLVSCHRYRACIRKEQDCKITKNASSPSPKRKRSV</sequence>
<dbReference type="InterPro" id="IPR011257">
    <property type="entry name" value="DNA_glycosylase"/>
</dbReference>
<dbReference type="GO" id="GO:0046872">
    <property type="term" value="F:metal ion binding"/>
    <property type="evidence" value="ECO:0007669"/>
    <property type="project" value="UniProtKB-KW"/>
</dbReference>
<proteinExistence type="predicted"/>
<dbReference type="Pfam" id="PF03352">
    <property type="entry name" value="Adenine_glyco"/>
    <property type="match status" value="1"/>
</dbReference>
<dbReference type="GO" id="GO:0008725">
    <property type="term" value="F:DNA-3-methyladenine glycosylase activity"/>
    <property type="evidence" value="ECO:0007669"/>
    <property type="project" value="InterPro"/>
</dbReference>
<feature type="binding site" evidence="1">
    <location>
        <position position="197"/>
    </location>
    <ligand>
        <name>Zn(2+)</name>
        <dbReference type="ChEBI" id="CHEBI:29105"/>
    </ligand>
</feature>
<name>A0A7J6KYL0_PEROL</name>
<evidence type="ECO:0008006" key="4">
    <source>
        <dbReference type="Google" id="ProtNLM"/>
    </source>
</evidence>
<protein>
    <recommendedName>
        <fullName evidence="4">DNA-3-methyladenine glycosylase I</fullName>
    </recommendedName>
</protein>
<dbReference type="SUPFAM" id="SSF48150">
    <property type="entry name" value="DNA-glycosylase"/>
    <property type="match status" value="1"/>
</dbReference>
<dbReference type="Gene3D" id="1.10.340.30">
    <property type="entry name" value="Hypothetical protein, domain 2"/>
    <property type="match status" value="1"/>
</dbReference>
<keyword evidence="1" id="KW-0479">Metal-binding</keyword>
<dbReference type="PANTHER" id="PTHR30037">
    <property type="entry name" value="DNA-3-METHYLADENINE GLYCOSYLASE 1"/>
    <property type="match status" value="1"/>
</dbReference>
<feature type="binding site" evidence="1">
    <location>
        <position position="9"/>
    </location>
    <ligand>
        <name>Zn(2+)</name>
        <dbReference type="ChEBI" id="CHEBI:29105"/>
    </ligand>
</feature>
<dbReference type="OrthoDB" id="3941538at2759"/>
<dbReference type="PANTHER" id="PTHR30037:SF4">
    <property type="entry name" value="DNA-3-METHYLADENINE GLYCOSYLASE I"/>
    <property type="match status" value="1"/>
</dbReference>
<reference evidence="2 3" key="1">
    <citation type="submission" date="2020-04" db="EMBL/GenBank/DDBJ databases">
        <title>Perkinsus olseni comparative genomics.</title>
        <authorList>
            <person name="Bogema D.R."/>
        </authorList>
    </citation>
    <scope>NUCLEOTIDE SEQUENCE [LARGE SCALE GENOMIC DNA]</scope>
    <source>
        <strain evidence="2">ATCC PRA-179</strain>
    </source>
</reference>
<dbReference type="InterPro" id="IPR005019">
    <property type="entry name" value="Adenine_glyco"/>
</dbReference>
<dbReference type="AlphaFoldDB" id="A0A7J6KYL0"/>
<accession>A0A7J6KYL0</accession>
<comment type="caution">
    <text evidence="2">The sequence shown here is derived from an EMBL/GenBank/DDBJ whole genome shotgun (WGS) entry which is preliminary data.</text>
</comment>
<evidence type="ECO:0000313" key="3">
    <source>
        <dbReference type="Proteomes" id="UP000570595"/>
    </source>
</evidence>
<organism evidence="2 3">
    <name type="scientific">Perkinsus olseni</name>
    <name type="common">Perkinsus atlanticus</name>
    <dbReference type="NCBI Taxonomy" id="32597"/>
    <lineage>
        <taxon>Eukaryota</taxon>
        <taxon>Sar</taxon>
        <taxon>Alveolata</taxon>
        <taxon>Perkinsozoa</taxon>
        <taxon>Perkinsea</taxon>
        <taxon>Perkinsida</taxon>
        <taxon>Perkinsidae</taxon>
        <taxon>Perkinsus</taxon>
    </lineage>
</organism>
<feature type="binding site" evidence="1">
    <location>
        <position position="27"/>
    </location>
    <ligand>
        <name>Zn(2+)</name>
        <dbReference type="ChEBI" id="CHEBI:29105"/>
    </ligand>
</feature>
<dbReference type="InterPro" id="IPR052891">
    <property type="entry name" value="DNA-3mA_glycosylase"/>
</dbReference>
<gene>
    <name evidence="2" type="ORF">FOZ61_009680</name>
</gene>
<keyword evidence="1" id="KW-0862">Zinc</keyword>
<evidence type="ECO:0000313" key="2">
    <source>
        <dbReference type="EMBL" id="KAF4652435.1"/>
    </source>
</evidence>
<dbReference type="GO" id="GO:0006284">
    <property type="term" value="P:base-excision repair"/>
    <property type="evidence" value="ECO:0007669"/>
    <property type="project" value="InterPro"/>
</dbReference>
<evidence type="ECO:0000256" key="1">
    <source>
        <dbReference type="PIRSR" id="PIRSR605019-1"/>
    </source>
</evidence>